<evidence type="ECO:0000313" key="3">
    <source>
        <dbReference type="Proteomes" id="UP000054858"/>
    </source>
</evidence>
<comment type="caution">
    <text evidence="2">The sequence shown here is derived from an EMBL/GenBank/DDBJ whole genome shotgun (WGS) entry which is preliminary data.</text>
</comment>
<dbReference type="RefSeq" id="WP_025386451.1">
    <property type="nucleotide sequence ID" value="NZ_LCUA01000010.1"/>
</dbReference>
<dbReference type="InterPro" id="IPR044887">
    <property type="entry name" value="SoDot-IcmSS_sf"/>
</dbReference>
<evidence type="ECO:0000313" key="2">
    <source>
        <dbReference type="EMBL" id="KTD44525.1"/>
    </source>
</evidence>
<feature type="coiled-coil region" evidence="1">
    <location>
        <begin position="168"/>
        <end position="195"/>
    </location>
</feature>
<evidence type="ECO:0000256" key="1">
    <source>
        <dbReference type="SAM" id="Coils"/>
    </source>
</evidence>
<dbReference type="Proteomes" id="UP000054858">
    <property type="component" value="Unassembled WGS sequence"/>
</dbReference>
<keyword evidence="1" id="KW-0175">Coiled coil</keyword>
<accession>A0A0W0XIV4</accession>
<reference evidence="2 3" key="1">
    <citation type="submission" date="2015-11" db="EMBL/GenBank/DDBJ databases">
        <title>Genomic analysis of 38 Legionella species identifies large and diverse effector repertoires.</title>
        <authorList>
            <person name="Burstein D."/>
            <person name="Amaro F."/>
            <person name="Zusman T."/>
            <person name="Lifshitz Z."/>
            <person name="Cohen O."/>
            <person name="Gilbert J.A."/>
            <person name="Pupko T."/>
            <person name="Shuman H.A."/>
            <person name="Segal G."/>
        </authorList>
    </citation>
    <scope>NUCLEOTIDE SEQUENCE [LARGE SCALE GENOMIC DNA]</scope>
    <source>
        <strain evidence="2 3">Oak Ridge-10</strain>
    </source>
</reference>
<dbReference type="AlphaFoldDB" id="A0A0W0XIV4"/>
<dbReference type="PATRIC" id="fig|29423.5.peg.38"/>
<gene>
    <name evidence="2" type="ORF">Loak_0036</name>
</gene>
<sequence length="238" mass="26469">MSFTFRTYDELKARFAENITFLCGYHRAESVENLPPLRRSQIQFLQETITALDTDRTEITPEIKAKILSGAMLVIHNEIEESYRYSDPTQSVLYQKLTETLGISAENSMQAEDRCDSVGKIMKFLHRTVFIGGKSEAGLNIEHPYLKDRPRLAEVWKRGADMIAAASKEMLTRNLAELTAREAREAEEAQAAETAAKGRTSLFGWFAGRSTAPSLEVASTADGATIGVTVEESQRGPT</sequence>
<proteinExistence type="predicted"/>
<dbReference type="Gene3D" id="1.20.1440.330">
    <property type="match status" value="1"/>
</dbReference>
<dbReference type="InterPro" id="IPR031758">
    <property type="entry name" value="SoDot-IcmSS"/>
</dbReference>
<name>A0A0W0XIV4_9GAMM</name>
<dbReference type="EMBL" id="LNYP01000002">
    <property type="protein sequence ID" value="KTD44525.1"/>
    <property type="molecule type" value="Genomic_DNA"/>
</dbReference>
<dbReference type="Pfam" id="PF16848">
    <property type="entry name" value="SoDot-IcmSS"/>
    <property type="match status" value="1"/>
</dbReference>
<protein>
    <submittedName>
        <fullName evidence="2">Dot/Icm T4SS effector</fullName>
    </submittedName>
</protein>
<organism evidence="2 3">
    <name type="scientific">Legionella oakridgensis</name>
    <dbReference type="NCBI Taxonomy" id="29423"/>
    <lineage>
        <taxon>Bacteria</taxon>
        <taxon>Pseudomonadati</taxon>
        <taxon>Pseudomonadota</taxon>
        <taxon>Gammaproteobacteria</taxon>
        <taxon>Legionellales</taxon>
        <taxon>Legionellaceae</taxon>
        <taxon>Legionella</taxon>
    </lineage>
</organism>